<keyword evidence="2" id="KW-1185">Reference proteome</keyword>
<evidence type="ECO:0000313" key="1">
    <source>
        <dbReference type="EMBL" id="KAF6175767.1"/>
    </source>
</evidence>
<reference evidence="1 2" key="1">
    <citation type="journal article" date="2020" name="IScience">
        <title>Genome Sequencing of the Endangered Kingdonia uniflora (Circaeasteraceae, Ranunculales) Reveals Potential Mechanisms of Evolutionary Specialization.</title>
        <authorList>
            <person name="Sun Y."/>
            <person name="Deng T."/>
            <person name="Zhang A."/>
            <person name="Moore M.J."/>
            <person name="Landis J.B."/>
            <person name="Lin N."/>
            <person name="Zhang H."/>
            <person name="Zhang X."/>
            <person name="Huang J."/>
            <person name="Zhang X."/>
            <person name="Sun H."/>
            <person name="Wang H."/>
        </authorList>
    </citation>
    <scope>NUCLEOTIDE SEQUENCE [LARGE SCALE GENOMIC DNA]</scope>
    <source>
        <strain evidence="1">TB1705</strain>
        <tissue evidence="1">Leaf</tissue>
    </source>
</reference>
<dbReference type="AlphaFoldDB" id="A0A7J7P8L3"/>
<gene>
    <name evidence="1" type="ORF">GIB67_035894</name>
</gene>
<name>A0A7J7P8L3_9MAGN</name>
<proteinExistence type="predicted"/>
<dbReference type="Proteomes" id="UP000541444">
    <property type="component" value="Unassembled WGS sequence"/>
</dbReference>
<organism evidence="1 2">
    <name type="scientific">Kingdonia uniflora</name>
    <dbReference type="NCBI Taxonomy" id="39325"/>
    <lineage>
        <taxon>Eukaryota</taxon>
        <taxon>Viridiplantae</taxon>
        <taxon>Streptophyta</taxon>
        <taxon>Embryophyta</taxon>
        <taxon>Tracheophyta</taxon>
        <taxon>Spermatophyta</taxon>
        <taxon>Magnoliopsida</taxon>
        <taxon>Ranunculales</taxon>
        <taxon>Circaeasteraceae</taxon>
        <taxon>Kingdonia</taxon>
    </lineage>
</organism>
<comment type="caution">
    <text evidence="1">The sequence shown here is derived from an EMBL/GenBank/DDBJ whole genome shotgun (WGS) entry which is preliminary data.</text>
</comment>
<dbReference type="EMBL" id="JACGCM010000146">
    <property type="protein sequence ID" value="KAF6175767.1"/>
    <property type="molecule type" value="Genomic_DNA"/>
</dbReference>
<evidence type="ECO:0000313" key="2">
    <source>
        <dbReference type="Proteomes" id="UP000541444"/>
    </source>
</evidence>
<sequence>MLSFWKRRMMLDCIGPKQTLRVSQGRRDPKCLIRRSSGSTKAQWYTLNAQCVAYKGIVAQERFRNSSGKTEEDRENDAHKIYLSRLEWRQ</sequence>
<protein>
    <submittedName>
        <fullName evidence="1">Uncharacterized protein</fullName>
    </submittedName>
</protein>
<accession>A0A7J7P8L3</accession>